<evidence type="ECO:0000313" key="10">
    <source>
        <dbReference type="EMBL" id="SES26352.1"/>
    </source>
</evidence>
<dbReference type="OrthoDB" id="9811743at2"/>
<dbReference type="STRING" id="1464123.SAMN05444126_1254"/>
<dbReference type="AlphaFoldDB" id="A0A1H9VXJ2"/>
<keyword evidence="11" id="KW-1185">Reference proteome</keyword>
<evidence type="ECO:0000313" key="11">
    <source>
        <dbReference type="Proteomes" id="UP000199318"/>
    </source>
</evidence>
<dbReference type="InterPro" id="IPR016040">
    <property type="entry name" value="NAD(P)-bd_dom"/>
</dbReference>
<reference evidence="11" key="1">
    <citation type="submission" date="2016-10" db="EMBL/GenBank/DDBJ databases">
        <authorList>
            <person name="de Groot N.N."/>
        </authorList>
    </citation>
    <scope>NUCLEOTIDE SEQUENCE [LARGE SCALE GENOMIC DNA]</scope>
    <source>
        <strain evidence="11">10nlg</strain>
    </source>
</reference>
<evidence type="ECO:0000256" key="5">
    <source>
        <dbReference type="ARBA" id="ARBA00016977"/>
    </source>
</evidence>
<comment type="catalytic activity">
    <reaction evidence="1 8">
        <text>dTDP-alpha-D-glucose = dTDP-4-dehydro-6-deoxy-alpha-D-glucose + H2O</text>
        <dbReference type="Rhea" id="RHEA:17221"/>
        <dbReference type="ChEBI" id="CHEBI:15377"/>
        <dbReference type="ChEBI" id="CHEBI:57477"/>
        <dbReference type="ChEBI" id="CHEBI:57649"/>
        <dbReference type="EC" id="4.2.1.46"/>
    </reaction>
</comment>
<dbReference type="InterPro" id="IPR005888">
    <property type="entry name" value="dTDP_Gluc_deHydtase"/>
</dbReference>
<evidence type="ECO:0000256" key="6">
    <source>
        <dbReference type="ARBA" id="ARBA00023027"/>
    </source>
</evidence>
<dbReference type="NCBIfam" id="TIGR01181">
    <property type="entry name" value="dTDP_gluc_dehyt"/>
    <property type="match status" value="1"/>
</dbReference>
<dbReference type="RefSeq" id="WP_093074166.1">
    <property type="nucleotide sequence ID" value="NZ_FOGV01000025.1"/>
</dbReference>
<dbReference type="EC" id="4.2.1.46" evidence="4 8"/>
<keyword evidence="6" id="KW-0520">NAD</keyword>
<comment type="similarity">
    <text evidence="3 8">Belongs to the NAD(P)-dependent epimerase/dehydratase family. dTDP-glucose dehydratase subfamily.</text>
</comment>
<comment type="cofactor">
    <cofactor evidence="2 8">
        <name>NAD(+)</name>
        <dbReference type="ChEBI" id="CHEBI:57540"/>
    </cofactor>
</comment>
<evidence type="ECO:0000259" key="9">
    <source>
        <dbReference type="Pfam" id="PF16363"/>
    </source>
</evidence>
<keyword evidence="7 8" id="KW-0456">Lyase</keyword>
<comment type="caution">
    <text evidence="10">The sequence shown here is derived from an EMBL/GenBank/DDBJ whole genome shotgun (WGS) entry which is preliminary data.</text>
</comment>
<protein>
    <recommendedName>
        <fullName evidence="5 8">dTDP-glucose 4,6-dehydratase</fullName>
        <ecNumber evidence="4 8">4.2.1.46</ecNumber>
    </recommendedName>
</protein>
<dbReference type="Pfam" id="PF16363">
    <property type="entry name" value="GDP_Man_Dehyd"/>
    <property type="match status" value="1"/>
</dbReference>
<evidence type="ECO:0000256" key="2">
    <source>
        <dbReference type="ARBA" id="ARBA00001911"/>
    </source>
</evidence>
<proteinExistence type="inferred from homology"/>
<gene>
    <name evidence="10" type="ORF">SAMN05444126_1254</name>
</gene>
<dbReference type="InterPro" id="IPR036291">
    <property type="entry name" value="NAD(P)-bd_dom_sf"/>
</dbReference>
<evidence type="ECO:0000256" key="8">
    <source>
        <dbReference type="RuleBase" id="RU004473"/>
    </source>
</evidence>
<organism evidence="10 11">
    <name type="scientific">Salisediminibacterium halotolerans</name>
    <dbReference type="NCBI Taxonomy" id="517425"/>
    <lineage>
        <taxon>Bacteria</taxon>
        <taxon>Bacillati</taxon>
        <taxon>Bacillota</taxon>
        <taxon>Bacilli</taxon>
        <taxon>Bacillales</taxon>
        <taxon>Bacillaceae</taxon>
        <taxon>Salisediminibacterium</taxon>
    </lineage>
</organism>
<evidence type="ECO:0000256" key="4">
    <source>
        <dbReference type="ARBA" id="ARBA00011990"/>
    </source>
</evidence>
<dbReference type="GO" id="GO:0008460">
    <property type="term" value="F:dTDP-glucose 4,6-dehydratase activity"/>
    <property type="evidence" value="ECO:0007669"/>
    <property type="project" value="UniProtKB-EC"/>
</dbReference>
<dbReference type="SUPFAM" id="SSF51735">
    <property type="entry name" value="NAD(P)-binding Rossmann-fold domains"/>
    <property type="match status" value="1"/>
</dbReference>
<dbReference type="CDD" id="cd05246">
    <property type="entry name" value="dTDP_GD_SDR_e"/>
    <property type="match status" value="1"/>
</dbReference>
<dbReference type="Gene3D" id="3.90.25.10">
    <property type="entry name" value="UDP-galactose 4-epimerase, domain 1"/>
    <property type="match status" value="1"/>
</dbReference>
<dbReference type="GO" id="GO:0009225">
    <property type="term" value="P:nucleotide-sugar metabolic process"/>
    <property type="evidence" value="ECO:0007669"/>
    <property type="project" value="InterPro"/>
</dbReference>
<name>A0A1H9VXJ2_9BACI</name>
<dbReference type="PANTHER" id="PTHR43000">
    <property type="entry name" value="DTDP-D-GLUCOSE 4,6-DEHYDRATASE-RELATED"/>
    <property type="match status" value="1"/>
</dbReference>
<sequence>MRVLVTGGAGFIGSHFIRRILASEDIEKVINVDKLTYAGNLTNTADFSNDPKYQFLQEDILNVKKMVETVLTCGIDTIVNFAAESHVDRSIDRPSAFIDTNVRGTESLLHTARVCEVEKYVQISTDEVYGTLGADGYFTERSPLLPNSPYAASKAAADMFVRSYFETYGLPVNITRCSNNYGPCQHPEKLIPLMTMRALNHESMPVYGDGLNVRDWIHVHDHCRAVEDVMRYGQNGEVYNVGAGEERTNQQIVRLILDYLQRPDSLISYVEDRKGHDRRYAIDPSYISSALGWSPETTFEEGIKETIDWYQQNQTWWQEPAT</sequence>
<dbReference type="Proteomes" id="UP000199318">
    <property type="component" value="Unassembled WGS sequence"/>
</dbReference>
<feature type="domain" description="NAD(P)-binding" evidence="9">
    <location>
        <begin position="4"/>
        <end position="306"/>
    </location>
</feature>
<evidence type="ECO:0000256" key="7">
    <source>
        <dbReference type="ARBA" id="ARBA00023239"/>
    </source>
</evidence>
<accession>A0A1H9VXJ2</accession>
<dbReference type="Gene3D" id="3.40.50.720">
    <property type="entry name" value="NAD(P)-binding Rossmann-like Domain"/>
    <property type="match status" value="1"/>
</dbReference>
<evidence type="ECO:0000256" key="1">
    <source>
        <dbReference type="ARBA" id="ARBA00001539"/>
    </source>
</evidence>
<dbReference type="EMBL" id="FOGV01000025">
    <property type="protein sequence ID" value="SES26352.1"/>
    <property type="molecule type" value="Genomic_DNA"/>
</dbReference>
<evidence type="ECO:0000256" key="3">
    <source>
        <dbReference type="ARBA" id="ARBA00008178"/>
    </source>
</evidence>